<keyword evidence="15" id="KW-1015">Disulfide bond</keyword>
<evidence type="ECO:0000256" key="5">
    <source>
        <dbReference type="ARBA" id="ARBA00022475"/>
    </source>
</evidence>
<evidence type="ECO:0000256" key="23">
    <source>
        <dbReference type="ARBA" id="ARBA00064899"/>
    </source>
</evidence>
<proteinExistence type="inferred from homology"/>
<feature type="compositionally biased region" description="Polar residues" evidence="25">
    <location>
        <begin position="637"/>
        <end position="657"/>
    </location>
</feature>
<keyword evidence="7 24" id="KW-0812">Transmembrane</keyword>
<keyword evidence="11 24" id="KW-1133">Transmembrane helix</keyword>
<evidence type="ECO:0000256" key="22">
    <source>
        <dbReference type="ARBA" id="ARBA00055248"/>
    </source>
</evidence>
<evidence type="ECO:0000259" key="28">
    <source>
        <dbReference type="Pfam" id="PF24609"/>
    </source>
</evidence>
<keyword evidence="10 24" id="KW-0851">Voltage-gated channel</keyword>
<evidence type="ECO:0000256" key="17">
    <source>
        <dbReference type="ARBA" id="ARBA00023201"/>
    </source>
</evidence>
<dbReference type="FunFam" id="1.10.287.70:FF:000001">
    <property type="entry name" value="Sodium channel protein"/>
    <property type="match status" value="1"/>
</dbReference>
<dbReference type="EMBL" id="BRZM01000341">
    <property type="protein sequence ID" value="GLD70116.1"/>
    <property type="molecule type" value="Genomic_DNA"/>
</dbReference>
<dbReference type="Gene3D" id="1.10.287.70">
    <property type="match status" value="1"/>
</dbReference>
<keyword evidence="12 24" id="KW-0915">Sodium</keyword>
<dbReference type="Pfam" id="PF00520">
    <property type="entry name" value="Ion_trans"/>
    <property type="match status" value="1"/>
</dbReference>
<gene>
    <name evidence="29" type="ORF">AKAME5_002143300</name>
</gene>
<dbReference type="FunFam" id="1.20.5.1190:FF:000001">
    <property type="entry name" value="Sodium channel protein"/>
    <property type="match status" value="1"/>
</dbReference>
<feature type="transmembrane region" description="Helical" evidence="24">
    <location>
        <begin position="263"/>
        <end position="292"/>
    </location>
</feature>
<dbReference type="InterPro" id="IPR005821">
    <property type="entry name" value="Ion_trans_dom"/>
</dbReference>
<keyword evidence="3 24" id="KW-0813">Transport</keyword>
<evidence type="ECO:0000256" key="14">
    <source>
        <dbReference type="ARBA" id="ARBA00023136"/>
    </source>
</evidence>
<evidence type="ECO:0000256" key="13">
    <source>
        <dbReference type="ARBA" id="ARBA00023065"/>
    </source>
</evidence>
<evidence type="ECO:0000256" key="24">
    <source>
        <dbReference type="RuleBase" id="RU361132"/>
    </source>
</evidence>
<dbReference type="PROSITE" id="PS50096">
    <property type="entry name" value="IQ"/>
    <property type="match status" value="1"/>
</dbReference>
<feature type="region of interest" description="Disordered" evidence="25">
    <location>
        <begin position="632"/>
        <end position="657"/>
    </location>
</feature>
<name>A0AAD3NF96_LATJO</name>
<keyword evidence="13 24" id="KW-0406">Ion transport</keyword>
<dbReference type="InterPro" id="IPR010526">
    <property type="entry name" value="Na_trans_assoc_dom"/>
</dbReference>
<comment type="function">
    <text evidence="22">Pore-forming subunit of a voltage-gated sodium (Nav) channel that directly mediates the depolarizing phase of action potentials in excitable membranes. Navs, also called VGSCs (voltage-gated sodium channels) or VDSCs (voltage-dependent sodium channels), operate by switching between closed and open conformations depending on the voltage difference across the membrane. In the open conformation they allow Na(+) ions to selectively pass through the pore, along their electrochemical gradient. The influx of Na+ ions provokes membrane depolarization, initiating the propagation of electrical signals throughout cells and tissues.</text>
</comment>
<evidence type="ECO:0000256" key="12">
    <source>
        <dbReference type="ARBA" id="ARBA00023053"/>
    </source>
</evidence>
<evidence type="ECO:0000313" key="29">
    <source>
        <dbReference type="EMBL" id="GLD70116.1"/>
    </source>
</evidence>
<evidence type="ECO:0000256" key="4">
    <source>
        <dbReference type="ARBA" id="ARBA00022461"/>
    </source>
</evidence>
<evidence type="ECO:0000256" key="3">
    <source>
        <dbReference type="ARBA" id="ARBA00022448"/>
    </source>
</evidence>
<organism evidence="29 30">
    <name type="scientific">Lates japonicus</name>
    <name type="common">Japanese lates</name>
    <dbReference type="NCBI Taxonomy" id="270547"/>
    <lineage>
        <taxon>Eukaryota</taxon>
        <taxon>Metazoa</taxon>
        <taxon>Chordata</taxon>
        <taxon>Craniata</taxon>
        <taxon>Vertebrata</taxon>
        <taxon>Euteleostomi</taxon>
        <taxon>Actinopterygii</taxon>
        <taxon>Neopterygii</taxon>
        <taxon>Teleostei</taxon>
        <taxon>Neoteleostei</taxon>
        <taxon>Acanthomorphata</taxon>
        <taxon>Carangaria</taxon>
        <taxon>Carangaria incertae sedis</taxon>
        <taxon>Centropomidae</taxon>
        <taxon>Lates</taxon>
    </lineage>
</organism>
<evidence type="ECO:0000313" key="30">
    <source>
        <dbReference type="Proteomes" id="UP001279410"/>
    </source>
</evidence>
<evidence type="ECO:0000256" key="9">
    <source>
        <dbReference type="ARBA" id="ARBA00022843"/>
    </source>
</evidence>
<feature type="transmembrane region" description="Helical" evidence="24">
    <location>
        <begin position="368"/>
        <end position="391"/>
    </location>
</feature>
<evidence type="ECO:0000259" key="27">
    <source>
        <dbReference type="Pfam" id="PF06512"/>
    </source>
</evidence>
<reference evidence="29" key="1">
    <citation type="submission" date="2022-08" db="EMBL/GenBank/DDBJ databases">
        <title>Genome sequencing of akame (Lates japonicus).</title>
        <authorList>
            <person name="Hashiguchi Y."/>
            <person name="Takahashi H."/>
        </authorList>
    </citation>
    <scope>NUCLEOTIDE SEQUENCE</scope>
    <source>
        <strain evidence="29">Kochi</strain>
    </source>
</reference>
<keyword evidence="8" id="KW-0677">Repeat</keyword>
<comment type="caution">
    <text evidence="24">Lacks conserved residue(s) required for the propagation of feature annotation.</text>
</comment>
<dbReference type="Pfam" id="PF24609">
    <property type="entry name" value="IQ_SCN5A_C"/>
    <property type="match status" value="1"/>
</dbReference>
<dbReference type="Pfam" id="PF06512">
    <property type="entry name" value="Na_trans_assoc"/>
    <property type="match status" value="1"/>
</dbReference>
<comment type="subcellular location">
    <subcellularLocation>
        <location evidence="1 24">Cell membrane</location>
        <topology evidence="1 24">Multi-pass membrane protein</topology>
    </subcellularLocation>
</comment>
<evidence type="ECO:0000256" key="7">
    <source>
        <dbReference type="ARBA" id="ARBA00022692"/>
    </source>
</evidence>
<evidence type="ECO:0000256" key="6">
    <source>
        <dbReference type="ARBA" id="ARBA00022553"/>
    </source>
</evidence>
<dbReference type="PANTHER" id="PTHR10037">
    <property type="entry name" value="VOLTAGE-GATED CATION CHANNEL CALCIUM AND SODIUM"/>
    <property type="match status" value="1"/>
</dbReference>
<dbReference type="InterPro" id="IPR000048">
    <property type="entry name" value="IQ_motif_EF-hand-BS"/>
</dbReference>
<dbReference type="InterPro" id="IPR001696">
    <property type="entry name" value="Na_channel_asu"/>
</dbReference>
<dbReference type="InterPro" id="IPR058542">
    <property type="entry name" value="IQ_SCN5A_C"/>
</dbReference>
<evidence type="ECO:0000256" key="21">
    <source>
        <dbReference type="ARBA" id="ARBA00047025"/>
    </source>
</evidence>
<comment type="function">
    <text evidence="24">Mediates the voltage-dependent sodium ion permeability of excitable membranes. Assuming opened or closed conformations in response to the voltage difference across the membrane, the protein forms a sodium-selective channel through which Na(+) ions may pass in accordance with their electrochemical gradient.</text>
</comment>
<keyword evidence="16" id="KW-0325">Glycoprotein</keyword>
<keyword evidence="18 24" id="KW-0407">Ion channel</keyword>
<protein>
    <recommendedName>
        <fullName evidence="24">Sodium channel protein</fullName>
    </recommendedName>
</protein>
<dbReference type="Gene3D" id="1.20.5.1190">
    <property type="entry name" value="iswi atpase"/>
    <property type="match status" value="1"/>
</dbReference>
<dbReference type="AlphaFoldDB" id="A0AAD3NF96"/>
<comment type="similarity">
    <text evidence="20">Belongs to the sodium channel (TC 1.A.1.10) family. Nav1.4/SCN4A subfamily.</text>
</comment>
<dbReference type="PRINTS" id="PR00170">
    <property type="entry name" value="NACHANNEL"/>
</dbReference>
<dbReference type="Proteomes" id="UP001279410">
    <property type="component" value="Unassembled WGS sequence"/>
</dbReference>
<keyword evidence="6" id="KW-0597">Phosphoprotein</keyword>
<feature type="domain" description="SCN5A-like C-terminal IQ motif" evidence="28">
    <location>
        <begin position="513"/>
        <end position="544"/>
    </location>
</feature>
<dbReference type="GO" id="GO:0019228">
    <property type="term" value="P:neuronal action potential"/>
    <property type="evidence" value="ECO:0007669"/>
    <property type="project" value="TreeGrafter"/>
</dbReference>
<feature type="domain" description="Sodium ion transport-associated" evidence="27">
    <location>
        <begin position="50"/>
        <end position="92"/>
    </location>
</feature>
<evidence type="ECO:0000256" key="10">
    <source>
        <dbReference type="ARBA" id="ARBA00022882"/>
    </source>
</evidence>
<comment type="subunit">
    <text evidence="21">The channel consists of an ion conducting pore forming alpha-subunit regulated by one or more associated auxiliary subunits SCN1B, SCN2B and SCN3B; electrophysiological properties may vary depending on the type of the associated beta subunits. Found in a number of complexes with PRX, DYNLT1 and PDZD2. Interacts with proteins such as FSTL1, PRX, DYNLT1, PDZD2, S100A10 and many others. Interacts with NEDD4 and NEDD4L.</text>
</comment>
<comment type="subunit">
    <text evidence="23">Voltage-gated sodium (Nav) channels consist of an ion-conducting alpha subunit which is functional on its own associated with regulatory beta subunits.</text>
</comment>
<dbReference type="GO" id="GO:0001518">
    <property type="term" value="C:voltage-gated sodium channel complex"/>
    <property type="evidence" value="ECO:0007669"/>
    <property type="project" value="UniProtKB-UniRule"/>
</dbReference>
<keyword evidence="14 24" id="KW-0472">Membrane</keyword>
<feature type="domain" description="Ion transport" evidence="26">
    <location>
        <begin position="235"/>
        <end position="401"/>
    </location>
</feature>
<dbReference type="CDD" id="cd23767">
    <property type="entry name" value="IQCD"/>
    <property type="match status" value="1"/>
</dbReference>
<dbReference type="SMART" id="SM00015">
    <property type="entry name" value="IQ"/>
    <property type="match status" value="1"/>
</dbReference>
<evidence type="ECO:0000256" key="11">
    <source>
        <dbReference type="ARBA" id="ARBA00022989"/>
    </source>
</evidence>
<dbReference type="FunFam" id="1.10.238.10:FF:000002">
    <property type="entry name" value="Sodium channel protein"/>
    <property type="match status" value="1"/>
</dbReference>
<keyword evidence="5" id="KW-1003">Cell membrane</keyword>
<sequence>METESRGNQSSNYRALSLCQLLSPHHALLEGTSASLSRPITLLKFPVLIKDDISLSEGSTVDLRKPGEEEDEYSEMAEEAMDPDNCFPDSKYTGGHQFRPPVCRCHHLASLLTQLTVPSCRTSTSGVLTQHRVTRVLMCAFVGAAVPEDRPAAAEHKQHSASLLLPLAVSKTECVCRPEWRRSPAANYSSRKTKGRLNGNVSARGANESETLRRKETPQMNEGIVLADIIEKYFVSPTLFRVIRLARIGRILRLIRGAKGIRTLLFALMMSLPALFNIGLLLFLVMFIYAIFGMANFAYVKRQAGIDDMFNFETFGNSMICLFQITTSAGWDSLLSPILNNSPEECNPNIPHTGTTVRGNCGNPSVGITFFVTYIIISFLIVVNMYIAIILENFSVATEESTEPLSEDDFEMFYEVWEKFDPEATQFIEYAKLSDFADSLSEPLRIAKPNKIKLISMDLPMVSGDKIHCLDILFAFTKRVLGESGEMDALKQQMEEKFMMANPSKISYEPITTTLRRKQEEVSATVIQRCYRRHLVRRQMKAASYLYRQITTPRHAGGDGEEGGEVIFGEDAPEKEGLIAAMMRENYGSSLLGMERSETISSTSSPPSYDSVTRATSEIFHPLAVKTETVVVDTAGSEPSEQSPSVLDSNRQQETGP</sequence>
<evidence type="ECO:0000259" key="26">
    <source>
        <dbReference type="Pfam" id="PF00520"/>
    </source>
</evidence>
<keyword evidence="4 24" id="KW-0894">Sodium channel</keyword>
<accession>A0AAD3NF96</accession>
<keyword evidence="9" id="KW-0832">Ubl conjugation</keyword>
<keyword evidence="17 24" id="KW-0739">Sodium transport</keyword>
<comment type="function">
    <text evidence="19">Tetrodotoxin-resistant channel that mediates the voltage-dependent sodium ion permeability of excitable membranes. Assuming opened or closed conformations in response to the voltage difference across the membrane, the protein forms a sodium-selective channel through which sodium ions may pass in accordance with their electrochemical gradient. Plays a role in neuropathic pain mechanisms.</text>
</comment>
<keyword evidence="30" id="KW-1185">Reference proteome</keyword>
<evidence type="ECO:0000256" key="8">
    <source>
        <dbReference type="ARBA" id="ARBA00022737"/>
    </source>
</evidence>
<evidence type="ECO:0000256" key="19">
    <source>
        <dbReference type="ARBA" id="ARBA00025291"/>
    </source>
</evidence>
<dbReference type="GO" id="GO:0086010">
    <property type="term" value="P:membrane depolarization during action potential"/>
    <property type="evidence" value="ECO:0007669"/>
    <property type="project" value="TreeGrafter"/>
</dbReference>
<dbReference type="InterPro" id="IPR043203">
    <property type="entry name" value="VGCC_Ca_Na"/>
</dbReference>
<comment type="caution">
    <text evidence="29">The sequence shown here is derived from an EMBL/GenBank/DDBJ whole genome shotgun (WGS) entry which is preliminary data.</text>
</comment>
<evidence type="ECO:0000256" key="16">
    <source>
        <dbReference type="ARBA" id="ARBA00023180"/>
    </source>
</evidence>
<evidence type="ECO:0000256" key="20">
    <source>
        <dbReference type="ARBA" id="ARBA00038083"/>
    </source>
</evidence>
<evidence type="ECO:0000256" key="18">
    <source>
        <dbReference type="ARBA" id="ARBA00023303"/>
    </source>
</evidence>
<comment type="similarity">
    <text evidence="2">Belongs to the sodium channel (TC 1.A.1.10) family. Nav1.8/SCN10A subfamily.</text>
</comment>
<dbReference type="SUPFAM" id="SSF81324">
    <property type="entry name" value="Voltage-gated potassium channels"/>
    <property type="match status" value="1"/>
</dbReference>
<evidence type="ECO:0000256" key="1">
    <source>
        <dbReference type="ARBA" id="ARBA00004651"/>
    </source>
</evidence>
<evidence type="ECO:0000256" key="25">
    <source>
        <dbReference type="SAM" id="MobiDB-lite"/>
    </source>
</evidence>
<evidence type="ECO:0000256" key="15">
    <source>
        <dbReference type="ARBA" id="ARBA00023157"/>
    </source>
</evidence>
<dbReference type="GO" id="GO:0005248">
    <property type="term" value="F:voltage-gated sodium channel activity"/>
    <property type="evidence" value="ECO:0007669"/>
    <property type="project" value="InterPro"/>
</dbReference>
<dbReference type="PANTHER" id="PTHR10037:SF208">
    <property type="entry name" value="SODIUM CHANNEL PROTEIN TYPE 10 SUBUNIT ALPHA"/>
    <property type="match status" value="1"/>
</dbReference>
<dbReference type="Gene3D" id="1.10.238.10">
    <property type="entry name" value="EF-hand"/>
    <property type="match status" value="1"/>
</dbReference>
<evidence type="ECO:0000256" key="2">
    <source>
        <dbReference type="ARBA" id="ARBA00006764"/>
    </source>
</evidence>